<sequence length="1274" mass="144334">MASLSSVAYIPLDKTTSDLVTQLRSALAGIVVDRQEFEDSCRSASLQDVQDAMGKLLNNMPKERTKPVKILARYAGAVDKFADMVAPIVSAGQPVAPMVFASIAVILKFYATREIFIQTIADTFLLFEKVLPTLQLLSSFELHNAAVNQVFSGMIKFLVDAAKFLGRKRFGIFGVSNVSDLQTASARLQSDINITHFMVFTDSLRDQKRNDILKRINLVPYDADLEALRSARLANTCLWALAHPVIAKWMDSTADHIWLHGGPGSGKSIIAAFLIDSVRNQISRSATNDSSREIVLYFFCDSRSGSSMKRSSISIVKSLLTQLVESPLLHLEYFSEFVEYMVTKGFNFDFPLTVLVKHLMVILKGFSKTWIIIDALDECYEEVVGPNGIIQMLQTPPKGVNLKLACLSRKEVSIEKRLNGWQRAEVGENDTTENDIRRFASVKVGEVGSKDHYPGGPAELENYLVRAAGNMFLYIVLKVENLKHLTPEEMKKEINRSPEELDDLYAAYLDRRMGQNRESDNETAIRALQWIVYSRQSVTLTVLSRAMVVDGVNNIKPIVDVPRVRERLEKVLGILVVFRWVKDELQVTLVHQTLKDFLVRSGDQNQKTLVRVADQSRILIRLKSLAQQSLFCNTPYPIRKPIRATELYVLCDPMRPWKSHMRFLETCVAVISSVDFLIRSQAYNDSFDKRREGLSRNERHGKLERELCHSEQWGKRKEIRQLLELDATRIRRGAEITEIQNRLASDLASDTASLQHVKQLHQKRLEELIGWRDSVFPAEREEVRSLHKLEMKDLLEYVFGNFSSHLGQVIQCGCDDIHDPDRPTILLSSLLNTYLDRVENFTSSVATNAHLRVQSLQRRPNHASHMVSLVTTLRNFRLAAADIRSLSLAFNKEWQPLTAGIFTYHYWRWSLFPRFSNTAANSENLLHEKIMASLNEVEAISEQKRLKGLFGLLTQAVITLRRCEVALYTLDEEWMVIVGSSNLIDASRRAAQVFVRSAVYQTCAHLPETTRHELAAIFEKDDFMNSAVLQPLRRSSMDQRKECMRQLLAKHYHQHPFAFPALFGLFLVAGARNWFFMWIPVLAVLLCSRGDLCECGHPDPSTVHEIMHILTPSFIIGRFLFLDYRMAVPSALITSIILIYTSVLIYHIFRLCGKHHFWSAPYRISVLNWSVVFVLLWQGVVSALLQDVSILNVSNAFTAHILSYNIVTIAIDRTGDLRASIQLKQFAASSANKAPVQSGSVEGRHPGLIPPGPISRPSHAMNAVPPCINEKEQL</sequence>
<feature type="transmembrane region" description="Helical" evidence="3">
    <location>
        <begin position="1161"/>
        <end position="1185"/>
    </location>
</feature>
<dbReference type="AlphaFoldDB" id="A0A284S8V0"/>
<evidence type="ECO:0000313" key="6">
    <source>
        <dbReference type="Proteomes" id="UP000219338"/>
    </source>
</evidence>
<dbReference type="Proteomes" id="UP000219338">
    <property type="component" value="Unassembled WGS sequence"/>
</dbReference>
<gene>
    <name evidence="5" type="ORF">ARMOST_20973</name>
</gene>
<keyword evidence="1" id="KW-0677">Repeat</keyword>
<dbReference type="InterPro" id="IPR056884">
    <property type="entry name" value="NPHP3-like_N"/>
</dbReference>
<evidence type="ECO:0000313" key="5">
    <source>
        <dbReference type="EMBL" id="SJL17423.1"/>
    </source>
</evidence>
<keyword evidence="6" id="KW-1185">Reference proteome</keyword>
<keyword evidence="3" id="KW-0812">Transmembrane</keyword>
<feature type="domain" description="Nephrocystin 3-like N-terminal" evidence="4">
    <location>
        <begin position="235"/>
        <end position="409"/>
    </location>
</feature>
<dbReference type="EMBL" id="FUEG01000044">
    <property type="protein sequence ID" value="SJL17423.1"/>
    <property type="molecule type" value="Genomic_DNA"/>
</dbReference>
<organism evidence="5 6">
    <name type="scientific">Armillaria ostoyae</name>
    <name type="common">Armillaria root rot fungus</name>
    <dbReference type="NCBI Taxonomy" id="47428"/>
    <lineage>
        <taxon>Eukaryota</taxon>
        <taxon>Fungi</taxon>
        <taxon>Dikarya</taxon>
        <taxon>Basidiomycota</taxon>
        <taxon>Agaricomycotina</taxon>
        <taxon>Agaricomycetes</taxon>
        <taxon>Agaricomycetidae</taxon>
        <taxon>Agaricales</taxon>
        <taxon>Marasmiineae</taxon>
        <taxon>Physalacriaceae</taxon>
        <taxon>Armillaria</taxon>
    </lineage>
</organism>
<evidence type="ECO:0000256" key="1">
    <source>
        <dbReference type="ARBA" id="ARBA00022737"/>
    </source>
</evidence>
<dbReference type="PANTHER" id="PTHR10039:SF14">
    <property type="entry name" value="NACHT DOMAIN-CONTAINING PROTEIN"/>
    <property type="match status" value="1"/>
</dbReference>
<dbReference type="OMA" id="INITHFM"/>
<protein>
    <recommendedName>
        <fullName evidence="4">Nephrocystin 3-like N-terminal domain-containing protein</fullName>
    </recommendedName>
</protein>
<evidence type="ECO:0000259" key="4">
    <source>
        <dbReference type="Pfam" id="PF24883"/>
    </source>
</evidence>
<dbReference type="PANTHER" id="PTHR10039">
    <property type="entry name" value="AMELOGENIN"/>
    <property type="match status" value="1"/>
</dbReference>
<accession>A0A284S8V0</accession>
<dbReference type="OrthoDB" id="7464126at2759"/>
<keyword evidence="3" id="KW-0472">Membrane</keyword>
<evidence type="ECO:0000256" key="2">
    <source>
        <dbReference type="SAM" id="MobiDB-lite"/>
    </source>
</evidence>
<feature type="region of interest" description="Disordered" evidence="2">
    <location>
        <begin position="1235"/>
        <end position="1262"/>
    </location>
</feature>
<dbReference type="Gene3D" id="3.40.50.300">
    <property type="entry name" value="P-loop containing nucleotide triphosphate hydrolases"/>
    <property type="match status" value="1"/>
</dbReference>
<dbReference type="Pfam" id="PF24883">
    <property type="entry name" value="NPHP3_N"/>
    <property type="match status" value="1"/>
</dbReference>
<dbReference type="InterPro" id="IPR027417">
    <property type="entry name" value="P-loop_NTPase"/>
</dbReference>
<feature type="transmembrane region" description="Helical" evidence="3">
    <location>
        <begin position="1128"/>
        <end position="1149"/>
    </location>
</feature>
<name>A0A284S8V0_ARMOS</name>
<keyword evidence="3" id="KW-1133">Transmembrane helix</keyword>
<evidence type="ECO:0000256" key="3">
    <source>
        <dbReference type="SAM" id="Phobius"/>
    </source>
</evidence>
<reference evidence="6" key="1">
    <citation type="journal article" date="2017" name="Nat. Ecol. Evol.">
        <title>Genome expansion and lineage-specific genetic innovations in the forest pathogenic fungi Armillaria.</title>
        <authorList>
            <person name="Sipos G."/>
            <person name="Prasanna A.N."/>
            <person name="Walter M.C."/>
            <person name="O'Connor E."/>
            <person name="Balint B."/>
            <person name="Krizsan K."/>
            <person name="Kiss B."/>
            <person name="Hess J."/>
            <person name="Varga T."/>
            <person name="Slot J."/>
            <person name="Riley R."/>
            <person name="Boka B."/>
            <person name="Rigling D."/>
            <person name="Barry K."/>
            <person name="Lee J."/>
            <person name="Mihaltcheva S."/>
            <person name="LaButti K."/>
            <person name="Lipzen A."/>
            <person name="Waldron R."/>
            <person name="Moloney N.M."/>
            <person name="Sperisen C."/>
            <person name="Kredics L."/>
            <person name="Vagvoelgyi C."/>
            <person name="Patrignani A."/>
            <person name="Fitzpatrick D."/>
            <person name="Nagy I."/>
            <person name="Doyle S."/>
            <person name="Anderson J.B."/>
            <person name="Grigoriev I.V."/>
            <person name="Gueldener U."/>
            <person name="Muensterkoetter M."/>
            <person name="Nagy L.G."/>
        </authorList>
    </citation>
    <scope>NUCLEOTIDE SEQUENCE [LARGE SCALE GENOMIC DNA]</scope>
    <source>
        <strain evidence="6">C18/9</strain>
    </source>
</reference>
<proteinExistence type="predicted"/>
<dbReference type="SUPFAM" id="SSF52540">
    <property type="entry name" value="P-loop containing nucleoside triphosphate hydrolases"/>
    <property type="match status" value="1"/>
</dbReference>